<evidence type="ECO:0000313" key="4">
    <source>
        <dbReference type="Proteomes" id="UP000448038"/>
    </source>
</evidence>
<sequence length="159" mass="18271">MTLTSWLASISDWYQAKHDRSLDSLEQLVYSAPISIWGPELTDNQSKAIACWLDGCLRVFEHAKYHNIAKAFQTLQYISSKLEMAAFNSAADIEIKDWCIKRLQHITVLSLEFCNQQHDQPTWNNEANTLIENHVKLMASVAWNEKQTPSNIHNTNSLH</sequence>
<dbReference type="EMBL" id="BJTZ01000017">
    <property type="protein sequence ID" value="GEK14573.1"/>
    <property type="molecule type" value="Genomic_DNA"/>
</dbReference>
<evidence type="ECO:0000313" key="1">
    <source>
        <dbReference type="EMBL" id="GEK14573.1"/>
    </source>
</evidence>
<dbReference type="Proteomes" id="UP000321787">
    <property type="component" value="Unassembled WGS sequence"/>
</dbReference>
<reference evidence="2 4" key="2">
    <citation type="submission" date="2019-11" db="EMBL/GenBank/DDBJ databases">
        <title>Using colonization assays and comparative genomics to discover symbiosis behaviors and factors in Vibrio fischeri.</title>
        <authorList>
            <person name="Bongrand C."/>
            <person name="Moriano-Gutierrez S."/>
            <person name="Arevalo P."/>
            <person name="Mcfall-Ngai M."/>
            <person name="Visick K."/>
            <person name="Polz M.F."/>
            <person name="Ruby E.G."/>
        </authorList>
    </citation>
    <scope>NUCLEOTIDE SEQUENCE [LARGE SCALE GENOMIC DNA]</scope>
    <source>
        <strain evidence="2">Emors.4.1</strain>
        <strain evidence="4">emors.4.1</strain>
    </source>
</reference>
<reference evidence="1 3" key="1">
    <citation type="submission" date="2019-07" db="EMBL/GenBank/DDBJ databases">
        <title>Whole genome shotgun sequence of Aliivibrio fischeri NBRC 101058.</title>
        <authorList>
            <person name="Hosoyama A."/>
            <person name="Uohara A."/>
            <person name="Ohji S."/>
            <person name="Ichikawa N."/>
        </authorList>
    </citation>
    <scope>NUCLEOTIDE SEQUENCE [LARGE SCALE GENOMIC DNA]</scope>
    <source>
        <strain evidence="1 3">NBRC 101058</strain>
    </source>
</reference>
<gene>
    <name evidence="1" type="ORF">AFI02nite_26090</name>
    <name evidence="2" type="ORF">GNP88_09085</name>
</gene>
<protein>
    <submittedName>
        <fullName evidence="1">Transcriptional regulator</fullName>
    </submittedName>
</protein>
<dbReference type="AlphaFoldDB" id="A0A510UIV7"/>
<proteinExistence type="predicted"/>
<dbReference type="Proteomes" id="UP000448038">
    <property type="component" value="Unassembled WGS sequence"/>
</dbReference>
<organism evidence="1 3">
    <name type="scientific">Aliivibrio fischeri</name>
    <name type="common">Vibrio fischeri</name>
    <dbReference type="NCBI Taxonomy" id="668"/>
    <lineage>
        <taxon>Bacteria</taxon>
        <taxon>Pseudomonadati</taxon>
        <taxon>Pseudomonadota</taxon>
        <taxon>Gammaproteobacteria</taxon>
        <taxon>Vibrionales</taxon>
        <taxon>Vibrionaceae</taxon>
        <taxon>Aliivibrio</taxon>
    </lineage>
</organism>
<dbReference type="EMBL" id="WOBN01000014">
    <property type="protein sequence ID" value="MUK49327.1"/>
    <property type="molecule type" value="Genomic_DNA"/>
</dbReference>
<name>A0A510UIV7_ALIFS</name>
<accession>A0A510UIV7</accession>
<evidence type="ECO:0000313" key="3">
    <source>
        <dbReference type="Proteomes" id="UP000321787"/>
    </source>
</evidence>
<evidence type="ECO:0000313" key="2">
    <source>
        <dbReference type="EMBL" id="MUK49327.1"/>
    </source>
</evidence>
<comment type="caution">
    <text evidence="1">The sequence shown here is derived from an EMBL/GenBank/DDBJ whole genome shotgun (WGS) entry which is preliminary data.</text>
</comment>
<dbReference type="RefSeq" id="WP_146864923.1">
    <property type="nucleotide sequence ID" value="NZ_BJTZ01000017.1"/>
</dbReference>